<evidence type="ECO:0000313" key="2">
    <source>
        <dbReference type="EMBL" id="PIE25354.1"/>
    </source>
</evidence>
<dbReference type="GO" id="GO:0005829">
    <property type="term" value="C:cytosol"/>
    <property type="evidence" value="ECO:0007669"/>
    <property type="project" value="TreeGrafter"/>
</dbReference>
<dbReference type="PANTHER" id="PTHR10094:SF25">
    <property type="entry name" value="SCP2 STEROL-BINDING DOMAIN-CONTAINING PROTEIN 1"/>
    <property type="match status" value="1"/>
</dbReference>
<dbReference type="AlphaFoldDB" id="A0A2G6JPK7"/>
<feature type="domain" description="SCP2" evidence="1">
    <location>
        <begin position="20"/>
        <end position="105"/>
    </location>
</feature>
<dbReference type="SUPFAM" id="SSF55718">
    <property type="entry name" value="SCP-like"/>
    <property type="match status" value="1"/>
</dbReference>
<accession>A0A2G6JPK7</accession>
<proteinExistence type="predicted"/>
<protein>
    <submittedName>
        <fullName evidence="2">SCP-2 family sterol carrier protein</fullName>
    </submittedName>
</protein>
<dbReference type="PANTHER" id="PTHR10094">
    <property type="entry name" value="STEROL CARRIER PROTEIN 2 SCP-2 FAMILY PROTEIN"/>
    <property type="match status" value="1"/>
</dbReference>
<dbReference type="STRING" id="207954.MED92_09256"/>
<dbReference type="Gene3D" id="3.30.1050.10">
    <property type="entry name" value="SCP2 sterol-binding domain"/>
    <property type="match status" value="1"/>
</dbReference>
<reference evidence="2 3" key="1">
    <citation type="submission" date="2017-10" db="EMBL/GenBank/DDBJ databases">
        <title>Novel microbial diversity and functional potential in the marine mammal oral microbiome.</title>
        <authorList>
            <person name="Dudek N.K."/>
            <person name="Sun C.L."/>
            <person name="Burstein D."/>
            <person name="Kantor R.S."/>
            <person name="Aliaga Goltsman D.S."/>
            <person name="Bik E.M."/>
            <person name="Thomas B.C."/>
            <person name="Banfield J.F."/>
            <person name="Relman D.A."/>
        </authorList>
    </citation>
    <scope>NUCLEOTIDE SEQUENCE [LARGE SCALE GENOMIC DNA]</scope>
    <source>
        <strain evidence="2">DOLJORAL78_47_21</strain>
    </source>
</reference>
<comment type="caution">
    <text evidence="2">The sequence shown here is derived from an EMBL/GenBank/DDBJ whole genome shotgun (WGS) entry which is preliminary data.</text>
</comment>
<dbReference type="Proteomes" id="UP000243469">
    <property type="component" value="Unassembled WGS sequence"/>
</dbReference>
<dbReference type="Pfam" id="PF02036">
    <property type="entry name" value="SCP2"/>
    <property type="match status" value="1"/>
</dbReference>
<evidence type="ECO:0000259" key="1">
    <source>
        <dbReference type="Pfam" id="PF02036"/>
    </source>
</evidence>
<dbReference type="EMBL" id="PDSH01000006">
    <property type="protein sequence ID" value="PIE25354.1"/>
    <property type="molecule type" value="Genomic_DNA"/>
</dbReference>
<organism evidence="2 3">
    <name type="scientific">Neptuniibacter caesariensis</name>
    <dbReference type="NCBI Taxonomy" id="207954"/>
    <lineage>
        <taxon>Bacteria</taxon>
        <taxon>Pseudomonadati</taxon>
        <taxon>Pseudomonadota</taxon>
        <taxon>Gammaproteobacteria</taxon>
        <taxon>Oceanospirillales</taxon>
        <taxon>Oceanospirillaceae</taxon>
        <taxon>Neptuniibacter</taxon>
    </lineage>
</organism>
<dbReference type="InterPro" id="IPR036527">
    <property type="entry name" value="SCP2_sterol-bd_dom_sf"/>
</dbReference>
<dbReference type="InterPro" id="IPR003033">
    <property type="entry name" value="SCP2_sterol-bd_dom"/>
</dbReference>
<sequence length="111" mass="12429">MSHEISVSKVIEKLPSRFIRENAANFKAIFQFELEDDQDFYIAIEDQSCTVTTGEHPDPDITLIMAAQTFINVINGEQDGMGAFMSGKLRAEGSIILATRLSKLFSRKKQS</sequence>
<name>A0A2G6JPK7_NEPCE</name>
<gene>
    <name evidence="2" type="ORF">CSA60_00650</name>
</gene>
<evidence type="ECO:0000313" key="3">
    <source>
        <dbReference type="Proteomes" id="UP000243469"/>
    </source>
</evidence>